<dbReference type="CDD" id="cd12916">
    <property type="entry name" value="VKOR_1"/>
    <property type="match status" value="1"/>
</dbReference>
<comment type="subcellular location">
    <subcellularLocation>
        <location evidence="1">Membrane</location>
        <topology evidence="1">Multi-pass membrane protein</topology>
    </subcellularLocation>
</comment>
<dbReference type="GO" id="GO:0016491">
    <property type="term" value="F:oxidoreductase activity"/>
    <property type="evidence" value="ECO:0007669"/>
    <property type="project" value="UniProtKB-KW"/>
</dbReference>
<keyword evidence="6" id="KW-0560">Oxidoreductase</keyword>
<evidence type="ECO:0000256" key="8">
    <source>
        <dbReference type="ARBA" id="ARBA00023157"/>
    </source>
</evidence>
<protein>
    <recommendedName>
        <fullName evidence="11">Vitamin K epoxide reductase domain-containing protein</fullName>
    </recommendedName>
</protein>
<dbReference type="EMBL" id="CP114014">
    <property type="protein sequence ID" value="XAY03612.1"/>
    <property type="molecule type" value="Genomic_DNA"/>
</dbReference>
<name>A0AAU7APU0_9ACTN</name>
<dbReference type="GO" id="GO:0048038">
    <property type="term" value="F:quinone binding"/>
    <property type="evidence" value="ECO:0007669"/>
    <property type="project" value="UniProtKB-KW"/>
</dbReference>
<evidence type="ECO:0000256" key="1">
    <source>
        <dbReference type="ARBA" id="ARBA00004141"/>
    </source>
</evidence>
<dbReference type="GO" id="GO:0016020">
    <property type="term" value="C:membrane"/>
    <property type="evidence" value="ECO:0007669"/>
    <property type="project" value="UniProtKB-SubCell"/>
</dbReference>
<keyword evidence="4" id="KW-0874">Quinone</keyword>
<proteinExistence type="inferred from homology"/>
<dbReference type="Pfam" id="PF07884">
    <property type="entry name" value="VKOR"/>
    <property type="match status" value="1"/>
</dbReference>
<evidence type="ECO:0000313" key="12">
    <source>
        <dbReference type="EMBL" id="XAY03612.1"/>
    </source>
</evidence>
<gene>
    <name evidence="12" type="ORF">DSM112329_00432</name>
</gene>
<dbReference type="PANTHER" id="PTHR34573">
    <property type="entry name" value="VKC DOMAIN-CONTAINING PROTEIN"/>
    <property type="match status" value="1"/>
</dbReference>
<reference evidence="12" key="1">
    <citation type="submission" date="2022-12" db="EMBL/GenBank/DDBJ databases">
        <title>Paraconexibacter alkalitolerans sp. nov. and Baekduia alba sp. nov., isolated from soil and emended description of the genera Paraconexibacter (Chun et al., 2020) and Baekduia (An et al., 2020).</title>
        <authorList>
            <person name="Vieira S."/>
            <person name="Huber K.J."/>
            <person name="Geppert A."/>
            <person name="Wolf J."/>
            <person name="Neumann-Schaal M."/>
            <person name="Muesken M."/>
            <person name="Overmann J."/>
        </authorList>
    </citation>
    <scope>NUCLEOTIDE SEQUENCE</scope>
    <source>
        <strain evidence="12">AEG42_29</strain>
    </source>
</reference>
<feature type="domain" description="Vitamin K epoxide reductase" evidence="11">
    <location>
        <begin position="3"/>
        <end position="131"/>
    </location>
</feature>
<evidence type="ECO:0000256" key="2">
    <source>
        <dbReference type="ARBA" id="ARBA00006214"/>
    </source>
</evidence>
<keyword evidence="5 10" id="KW-1133">Transmembrane helix</keyword>
<evidence type="ECO:0000256" key="7">
    <source>
        <dbReference type="ARBA" id="ARBA00023136"/>
    </source>
</evidence>
<feature type="transmembrane region" description="Helical" evidence="10">
    <location>
        <begin position="81"/>
        <end position="100"/>
    </location>
</feature>
<organism evidence="12">
    <name type="scientific">Paraconexibacter sp. AEG42_29</name>
    <dbReference type="NCBI Taxonomy" id="2997339"/>
    <lineage>
        <taxon>Bacteria</taxon>
        <taxon>Bacillati</taxon>
        <taxon>Actinomycetota</taxon>
        <taxon>Thermoleophilia</taxon>
        <taxon>Solirubrobacterales</taxon>
        <taxon>Paraconexibacteraceae</taxon>
        <taxon>Paraconexibacter</taxon>
    </lineage>
</organism>
<feature type="transmembrane region" description="Helical" evidence="10">
    <location>
        <begin position="54"/>
        <end position="74"/>
    </location>
</feature>
<keyword evidence="8" id="KW-1015">Disulfide bond</keyword>
<dbReference type="SMART" id="SM00756">
    <property type="entry name" value="VKc"/>
    <property type="match status" value="1"/>
</dbReference>
<dbReference type="AlphaFoldDB" id="A0AAU7APU0"/>
<comment type="similarity">
    <text evidence="2">Belongs to the VKOR family.</text>
</comment>
<dbReference type="PANTHER" id="PTHR34573:SF1">
    <property type="entry name" value="VITAMIN K EPOXIDE REDUCTASE DOMAIN-CONTAINING PROTEIN"/>
    <property type="match status" value="1"/>
</dbReference>
<keyword evidence="7 10" id="KW-0472">Membrane</keyword>
<feature type="transmembrane region" description="Helical" evidence="10">
    <location>
        <begin position="9"/>
        <end position="29"/>
    </location>
</feature>
<evidence type="ECO:0000259" key="11">
    <source>
        <dbReference type="SMART" id="SM00756"/>
    </source>
</evidence>
<dbReference type="InterPro" id="IPR044698">
    <property type="entry name" value="VKOR/LTO1"/>
</dbReference>
<evidence type="ECO:0000256" key="3">
    <source>
        <dbReference type="ARBA" id="ARBA00022692"/>
    </source>
</evidence>
<evidence type="ECO:0000256" key="6">
    <source>
        <dbReference type="ARBA" id="ARBA00023002"/>
    </source>
</evidence>
<accession>A0AAU7APU0</accession>
<dbReference type="KEGG" id="parq:DSM112329_00432"/>
<feature type="transmembrane region" description="Helical" evidence="10">
    <location>
        <begin position="106"/>
        <end position="126"/>
    </location>
</feature>
<keyword evidence="9" id="KW-0676">Redox-active center</keyword>
<dbReference type="Gene3D" id="1.20.1440.130">
    <property type="entry name" value="VKOR domain"/>
    <property type="match status" value="1"/>
</dbReference>
<keyword evidence="3 10" id="KW-0812">Transmembrane</keyword>
<dbReference type="InterPro" id="IPR012932">
    <property type="entry name" value="VKOR"/>
</dbReference>
<evidence type="ECO:0000256" key="4">
    <source>
        <dbReference type="ARBA" id="ARBA00022719"/>
    </source>
</evidence>
<evidence type="ECO:0000256" key="5">
    <source>
        <dbReference type="ARBA" id="ARBA00022989"/>
    </source>
</evidence>
<evidence type="ECO:0000256" key="10">
    <source>
        <dbReference type="SAM" id="Phobius"/>
    </source>
</evidence>
<dbReference type="RefSeq" id="WP_354700168.1">
    <property type="nucleotide sequence ID" value="NZ_CP114014.1"/>
</dbReference>
<sequence>MADRTLRRIALALGLFGLGIASYLTYVHYADIKSLCEIAHGCEKVQNSEWSKLAGVPVALLGLIGYVGILASLFVRGEAGLLAAAAQSIVGFGFSAYLTYREIWTIEAICIWCVGSAIVTTGLAIVTTARLVRTQPAGSTAAP</sequence>
<dbReference type="InterPro" id="IPR038354">
    <property type="entry name" value="VKOR_sf"/>
</dbReference>
<evidence type="ECO:0000256" key="9">
    <source>
        <dbReference type="ARBA" id="ARBA00023284"/>
    </source>
</evidence>